<dbReference type="Gene3D" id="1.10.10.10">
    <property type="entry name" value="Winged helix-like DNA-binding domain superfamily/Winged helix DNA-binding domain"/>
    <property type="match status" value="1"/>
</dbReference>
<comment type="caution">
    <text evidence="5">The sequence shown here is derived from an EMBL/GenBank/DDBJ whole genome shotgun (WGS) entry which is preliminary data.</text>
</comment>
<organism evidence="5 6">
    <name type="scientific">Ancylobacter oerskovii</name>
    <dbReference type="NCBI Taxonomy" id="459519"/>
    <lineage>
        <taxon>Bacteria</taxon>
        <taxon>Pseudomonadati</taxon>
        <taxon>Pseudomonadota</taxon>
        <taxon>Alphaproteobacteria</taxon>
        <taxon>Hyphomicrobiales</taxon>
        <taxon>Xanthobacteraceae</taxon>
        <taxon>Ancylobacter</taxon>
    </lineage>
</organism>
<keyword evidence="2" id="KW-0238">DNA-binding</keyword>
<dbReference type="Proteomes" id="UP001597299">
    <property type="component" value="Unassembled WGS sequence"/>
</dbReference>
<dbReference type="InterPro" id="IPR000792">
    <property type="entry name" value="Tscrpt_reg_LuxR_C"/>
</dbReference>
<dbReference type="CDD" id="cd06170">
    <property type="entry name" value="LuxR_C_like"/>
    <property type="match status" value="1"/>
</dbReference>
<keyword evidence="1" id="KW-0805">Transcription regulation</keyword>
<feature type="domain" description="HTH luxR-type" evidence="4">
    <location>
        <begin position="193"/>
        <end position="258"/>
    </location>
</feature>
<evidence type="ECO:0000256" key="3">
    <source>
        <dbReference type="ARBA" id="ARBA00023163"/>
    </source>
</evidence>
<reference evidence="6" key="1">
    <citation type="journal article" date="2019" name="Int. J. Syst. Evol. Microbiol.">
        <title>The Global Catalogue of Microorganisms (GCM) 10K type strain sequencing project: providing services to taxonomists for standard genome sequencing and annotation.</title>
        <authorList>
            <consortium name="The Broad Institute Genomics Platform"/>
            <consortium name="The Broad Institute Genome Sequencing Center for Infectious Disease"/>
            <person name="Wu L."/>
            <person name="Ma J."/>
        </authorList>
    </citation>
    <scope>NUCLEOTIDE SEQUENCE [LARGE SCALE GENOMIC DNA]</scope>
    <source>
        <strain evidence="6">CCM 7435</strain>
    </source>
</reference>
<dbReference type="InterPro" id="IPR036388">
    <property type="entry name" value="WH-like_DNA-bd_sf"/>
</dbReference>
<accession>A0ABW4Z024</accession>
<dbReference type="RefSeq" id="WP_378296540.1">
    <property type="nucleotide sequence ID" value="NZ_JBHUHD010000001.1"/>
</dbReference>
<evidence type="ECO:0000259" key="4">
    <source>
        <dbReference type="PROSITE" id="PS50043"/>
    </source>
</evidence>
<dbReference type="SMART" id="SM00421">
    <property type="entry name" value="HTH_LUXR"/>
    <property type="match status" value="1"/>
</dbReference>
<dbReference type="PROSITE" id="PS00622">
    <property type="entry name" value="HTH_LUXR_1"/>
    <property type="match status" value="1"/>
</dbReference>
<dbReference type="PANTHER" id="PTHR44688:SF16">
    <property type="entry name" value="DNA-BINDING TRANSCRIPTIONAL ACTIVATOR DEVR_DOSR"/>
    <property type="match status" value="1"/>
</dbReference>
<sequence>MRSPEMFGRVVDQLGTPAFHLALRNALYEIARFNSCVILSFRDEEEPTVLERCSIINPDRFRRFYVKQAYRLDPFYRAALENRPIGVSRCCELSGSDFNDSAYFKSYYKDIPFIDEIGLLCPVERGHTVHISLGRCVGSNRFDGSLIADLNSMEPLIAALVRQHAMIVSRCGRPADQPAAVQQGPAVSAIDLLWMREFHATQREIEVASHVLGGYTNPSISLRLGISQHTVKVHRKRLYGKLSISSQAELFTMHMRRCHYN</sequence>
<evidence type="ECO:0000313" key="6">
    <source>
        <dbReference type="Proteomes" id="UP001597299"/>
    </source>
</evidence>
<evidence type="ECO:0000313" key="5">
    <source>
        <dbReference type="EMBL" id="MFD2141915.1"/>
    </source>
</evidence>
<dbReference type="InterPro" id="IPR016032">
    <property type="entry name" value="Sig_transdc_resp-reg_C-effctor"/>
</dbReference>
<keyword evidence="6" id="KW-1185">Reference proteome</keyword>
<dbReference type="SUPFAM" id="SSF46894">
    <property type="entry name" value="C-terminal effector domain of the bipartite response regulators"/>
    <property type="match status" value="1"/>
</dbReference>
<dbReference type="Pfam" id="PF00196">
    <property type="entry name" value="GerE"/>
    <property type="match status" value="1"/>
</dbReference>
<evidence type="ECO:0000256" key="1">
    <source>
        <dbReference type="ARBA" id="ARBA00023015"/>
    </source>
</evidence>
<dbReference type="EMBL" id="JBHUHD010000001">
    <property type="protein sequence ID" value="MFD2141915.1"/>
    <property type="molecule type" value="Genomic_DNA"/>
</dbReference>
<dbReference type="PROSITE" id="PS50043">
    <property type="entry name" value="HTH_LUXR_2"/>
    <property type="match status" value="1"/>
</dbReference>
<dbReference type="PRINTS" id="PR00038">
    <property type="entry name" value="HTHLUXR"/>
</dbReference>
<keyword evidence="3" id="KW-0804">Transcription</keyword>
<name>A0ABW4Z024_9HYPH</name>
<evidence type="ECO:0000256" key="2">
    <source>
        <dbReference type="ARBA" id="ARBA00023125"/>
    </source>
</evidence>
<proteinExistence type="predicted"/>
<protein>
    <submittedName>
        <fullName evidence="5">LuxR C-terminal-related transcriptional regulator</fullName>
    </submittedName>
</protein>
<gene>
    <name evidence="5" type="ORF">ACFSNC_16010</name>
</gene>
<dbReference type="PANTHER" id="PTHR44688">
    <property type="entry name" value="DNA-BINDING TRANSCRIPTIONAL ACTIVATOR DEVR_DOSR"/>
    <property type="match status" value="1"/>
</dbReference>